<comment type="caution">
    <text evidence="3">The sequence shown here is derived from an EMBL/GenBank/DDBJ whole genome shotgun (WGS) entry which is preliminary data.</text>
</comment>
<dbReference type="EMBL" id="RYZI01000139">
    <property type="protein sequence ID" value="RWA09800.1"/>
    <property type="molecule type" value="Genomic_DNA"/>
</dbReference>
<name>A0A439D5Y7_9PEZI</name>
<proteinExistence type="predicted"/>
<feature type="compositionally biased region" description="Basic and acidic residues" evidence="1">
    <location>
        <begin position="835"/>
        <end position="860"/>
    </location>
</feature>
<protein>
    <recommendedName>
        <fullName evidence="2">DUF6603 domain-containing protein</fullName>
    </recommendedName>
</protein>
<feature type="compositionally biased region" description="Basic and acidic residues" evidence="1">
    <location>
        <begin position="1371"/>
        <end position="1393"/>
    </location>
</feature>
<evidence type="ECO:0000259" key="2">
    <source>
        <dbReference type="Pfam" id="PF20248"/>
    </source>
</evidence>
<evidence type="ECO:0000313" key="3">
    <source>
        <dbReference type="EMBL" id="RWA09800.1"/>
    </source>
</evidence>
<feature type="compositionally biased region" description="Polar residues" evidence="1">
    <location>
        <begin position="1343"/>
        <end position="1354"/>
    </location>
</feature>
<gene>
    <name evidence="3" type="ORF">EKO27_g5282</name>
</gene>
<accession>A0A439D5Y7</accession>
<dbReference type="Pfam" id="PF20248">
    <property type="entry name" value="DUF6603"/>
    <property type="match status" value="1"/>
</dbReference>
<feature type="domain" description="DUF6603" evidence="2">
    <location>
        <begin position="869"/>
        <end position="1424"/>
    </location>
</feature>
<evidence type="ECO:0000256" key="1">
    <source>
        <dbReference type="SAM" id="MobiDB-lite"/>
    </source>
</evidence>
<organism evidence="3 4">
    <name type="scientific">Xylaria grammica</name>
    <dbReference type="NCBI Taxonomy" id="363999"/>
    <lineage>
        <taxon>Eukaryota</taxon>
        <taxon>Fungi</taxon>
        <taxon>Dikarya</taxon>
        <taxon>Ascomycota</taxon>
        <taxon>Pezizomycotina</taxon>
        <taxon>Sordariomycetes</taxon>
        <taxon>Xylariomycetidae</taxon>
        <taxon>Xylariales</taxon>
        <taxon>Xylariaceae</taxon>
        <taxon>Xylaria</taxon>
    </lineage>
</organism>
<keyword evidence="4" id="KW-1185">Reference proteome</keyword>
<reference evidence="3 4" key="1">
    <citation type="submission" date="2018-12" db="EMBL/GenBank/DDBJ databases">
        <title>Draft genome sequence of Xylaria grammica IHI A82.</title>
        <authorList>
            <person name="Buettner E."/>
            <person name="Kellner H."/>
        </authorList>
    </citation>
    <scope>NUCLEOTIDE SEQUENCE [LARGE SCALE GENOMIC DNA]</scope>
    <source>
        <strain evidence="3 4">IHI A82</strain>
    </source>
</reference>
<dbReference type="STRING" id="363999.A0A439D5Y7"/>
<dbReference type="InterPro" id="IPR046538">
    <property type="entry name" value="DUF6603"/>
</dbReference>
<feature type="region of interest" description="Disordered" evidence="1">
    <location>
        <begin position="1343"/>
        <end position="1394"/>
    </location>
</feature>
<evidence type="ECO:0000313" key="4">
    <source>
        <dbReference type="Proteomes" id="UP000286045"/>
    </source>
</evidence>
<dbReference type="Proteomes" id="UP000286045">
    <property type="component" value="Unassembled WGS sequence"/>
</dbReference>
<feature type="region of interest" description="Disordered" evidence="1">
    <location>
        <begin position="835"/>
        <end position="868"/>
    </location>
</feature>
<sequence>MAKLPFDYARLVAAIPQAGDSNDAYYIYSSKAQRQESEDTYVLPEDTNVDNFVALLPGMVIVLDKKPSITPGTVNITDKWLAWMQHWDASCTLSMTAILFSSFGGLVPPLLTILSFEFRITKPWDVTFSSRSEVLLSAFGPQSQIFPPGLPEDGTPLYLGLDTDATSADLNSTVGDLFKFAELGRLAGQLPSGVAELKTVLKRENASGKRNAMWFKPETYLNTTMRLNFEFKDFSKLEDALTTSKILEGLKFKEASIICKKSLALASTNNGPQAIPAGEVYVQVGCVVTPKGSSKSVELRARLEFFDSGFAFTLQVKATTRSKEPLQVILEWLLGLLPSDSGLDSVETILEKDGIFSDYIYLRRFSISVDTSGDKFKLSSLKVDIEVCGKFGQGSDNSKRPTFLVTYSWSDDIGGLGFLNGDFWNWFDASPERLLSSKYEAIDDLQPLAENPAASIDLVTLISGETIEDVPANVPTLLTSAGIFLSKDTFAVTATVQSKSYSTEESTVPQIDLGQIKLYASFQWGKQKDFSFVSHITTMVAPGPNSSHQEPAVLMGSLSYSSSAKTWELKADLHGLYASTLYEFFDPDSTDHVMPLIDSLAIANMSLDYKYTGQIQGEQKGRSVGTYFSFDGLLLVAALQLEVKFEFETQQEILSSVVGGDDDLELPSFLANTIVSGKDGGGITVDVRKAPTKEGMFQFISTIAMGDVELTFAQIHMSKWEAKIPSKRFIKVALTTLPKVDIPLVGELTQPFDEIYVMWIQDGTGTNKTMPGLTRKEIDCLNLSLDGHTLVPKDKFKTKKDTDVLLSAGSHFAVIMIDQNKGRTCVLDYDFKKSASPRNKGEERQVDEKSRGAGGKKDSDGDSASAPFKKKAGPLSISNIGLKYADSELHIRFTATFELGPLEFSLIGFSLNLELKGLKSISLLPPSLEGLAVAFERPPLTLAGIFRHGTDPSLEYYAGGLIIGWTPYQIQAAGFYGWASAGNGPETTFISVFVFARLDGPLLTLEFAEISGVTGGFGYNSEVRLPTPDQIVNFPFIKTTALQGATDSALSVLERLTSPEADGWFAPLNNTYWAAAGMKIDAFEMIALDAVAVVQFGQSIKLGLFAVALVDIPTGQLKQKFAHVELGIAIVIDLDYGILKTEAQLSPNSYILHPDCHLTGGFALYYWFDAPHADRALIGNFVFTLGGYHQAFEVPKGYPNPPRLGISWSVGSHISITGEAYFAITPKVCMGGGRLHAAFSAGPIGAWFDAFANFLINYQPFFFQASAAICVGVGLDIDFLFIHCHKSIEVGATLYLWGPPLAGRVHIDVKVYKFDIDFGDSSSGDHTLSLLEFYHLVLQTDSQQDSGGTTTAKIQSEKSRVIEVEEDEEREVTQGEKPREAEGSGQPPKDEGHTFLATAGLMNDTEKPEREQNQTWTVRGGAFSLVVGCKMAISKAEQTGVADGNYVAYTANDIYSKPMRLTQPLDSTMELSITQEGSNIVQSWKMEAALKSVPTGLWAKYDTRSDPVRSGNNIDSLLSKAQGGITLMMGVSLTAPPPQMSDDRLQIFDILDADLQSLISEKPFPEPPPPHPYWDPVAPLPGAQQWADVRSTWEKPDWDTNEVSGSGQKQAEPGVQTQFVTGWAESFGWDVALAQLAKIPKKLDDLFDELYVAAPLLTA</sequence>